<reference evidence="2" key="1">
    <citation type="journal article" date="2020" name="Fungal Divers.">
        <title>Resolving the Mortierellaceae phylogeny through synthesis of multi-gene phylogenetics and phylogenomics.</title>
        <authorList>
            <person name="Vandepol N."/>
            <person name="Liber J."/>
            <person name="Desiro A."/>
            <person name="Na H."/>
            <person name="Kennedy M."/>
            <person name="Barry K."/>
            <person name="Grigoriev I.V."/>
            <person name="Miller A.N."/>
            <person name="O'Donnell K."/>
            <person name="Stajich J.E."/>
            <person name="Bonito G."/>
        </authorList>
    </citation>
    <scope>NUCLEOTIDE SEQUENCE</scope>
    <source>
        <strain evidence="2">NRRL 2591</strain>
    </source>
</reference>
<proteinExistence type="predicted"/>
<gene>
    <name evidence="2" type="ORF">EC957_011305</name>
</gene>
<feature type="region of interest" description="Disordered" evidence="1">
    <location>
        <begin position="1"/>
        <end position="33"/>
    </location>
</feature>
<evidence type="ECO:0000313" key="3">
    <source>
        <dbReference type="Proteomes" id="UP000723463"/>
    </source>
</evidence>
<dbReference type="Proteomes" id="UP000723463">
    <property type="component" value="Unassembled WGS sequence"/>
</dbReference>
<sequence>MSEVHFDRDDGHDPTLEHSVSNEDTTRTQDETKGLNSNLMIPDYSVTTRVGKQELSLLLLEAKIAGNKGAEAKTLLRAEATYVTNRFAIAFIAPEALNVSRLAQLMEASGHAKSNVERIVEQIRKVKVRLSANPLVPLWWLDPLFPNQCVVELLTQINTERSQCRK</sequence>
<protein>
    <submittedName>
        <fullName evidence="2">Uncharacterized protein</fullName>
    </submittedName>
</protein>
<dbReference type="EMBL" id="JAAAXW010000079">
    <property type="protein sequence ID" value="KAF9545064.1"/>
    <property type="molecule type" value="Genomic_DNA"/>
</dbReference>
<evidence type="ECO:0000256" key="1">
    <source>
        <dbReference type="SAM" id="MobiDB-lite"/>
    </source>
</evidence>
<evidence type="ECO:0000313" key="2">
    <source>
        <dbReference type="EMBL" id="KAF9545064.1"/>
    </source>
</evidence>
<dbReference type="AlphaFoldDB" id="A0A9P6F7Y2"/>
<organism evidence="2 3">
    <name type="scientific">Mortierella hygrophila</name>
    <dbReference type="NCBI Taxonomy" id="979708"/>
    <lineage>
        <taxon>Eukaryota</taxon>
        <taxon>Fungi</taxon>
        <taxon>Fungi incertae sedis</taxon>
        <taxon>Mucoromycota</taxon>
        <taxon>Mortierellomycotina</taxon>
        <taxon>Mortierellomycetes</taxon>
        <taxon>Mortierellales</taxon>
        <taxon>Mortierellaceae</taxon>
        <taxon>Mortierella</taxon>
    </lineage>
</organism>
<comment type="caution">
    <text evidence="2">The sequence shown here is derived from an EMBL/GenBank/DDBJ whole genome shotgun (WGS) entry which is preliminary data.</text>
</comment>
<name>A0A9P6F7Y2_9FUNG</name>
<keyword evidence="3" id="KW-1185">Reference proteome</keyword>
<accession>A0A9P6F7Y2</accession>